<keyword evidence="5" id="KW-0272">Extracellular matrix</keyword>
<dbReference type="Pfam" id="PF00110">
    <property type="entry name" value="wnt"/>
    <property type="match status" value="1"/>
</dbReference>
<dbReference type="AlphaFoldDB" id="A0A026VSA1"/>
<dbReference type="GO" id="GO:0005125">
    <property type="term" value="F:cytokine activity"/>
    <property type="evidence" value="ECO:0007669"/>
    <property type="project" value="TreeGrafter"/>
</dbReference>
<comment type="similarity">
    <text evidence="2 8">Belongs to the Wnt family.</text>
</comment>
<evidence type="ECO:0000256" key="6">
    <source>
        <dbReference type="ARBA" id="ARBA00022687"/>
    </source>
</evidence>
<comment type="function">
    <text evidence="8">Ligand for members of the frizzled family of seven transmembrane receptors.</text>
</comment>
<sequence length="119" mass="13446">MGRLLSCGCDPSNYKGKTPAKARGVQWKWGGCSHNLDYGMEFSRQFLDTREKAGDIQSTVNLHNNQAGRLVSATLSFLIVKLRIRARPLTSRQRKEHHMSHIASATICVDLHFAFQHHT</sequence>
<dbReference type="SMART" id="SM00097">
    <property type="entry name" value="WNT1"/>
    <property type="match status" value="1"/>
</dbReference>
<dbReference type="GO" id="GO:0005109">
    <property type="term" value="F:frizzled binding"/>
    <property type="evidence" value="ECO:0007669"/>
    <property type="project" value="TreeGrafter"/>
</dbReference>
<proteinExistence type="inferred from homology"/>
<keyword evidence="7" id="KW-1015">Disulfide bond</keyword>
<dbReference type="GO" id="GO:0005615">
    <property type="term" value="C:extracellular space"/>
    <property type="evidence" value="ECO:0007669"/>
    <property type="project" value="TreeGrafter"/>
</dbReference>
<reference evidence="9 10" key="1">
    <citation type="journal article" date="2014" name="Curr. Biol.">
        <title>The genome of the clonal raider ant Cerapachys biroi.</title>
        <authorList>
            <person name="Oxley P.R."/>
            <person name="Ji L."/>
            <person name="Fetter-Pruneda I."/>
            <person name="McKenzie S.K."/>
            <person name="Li C."/>
            <person name="Hu H."/>
            <person name="Zhang G."/>
            <person name="Kronauer D.J."/>
        </authorList>
    </citation>
    <scope>NUCLEOTIDE SEQUENCE [LARGE SCALE GENOMIC DNA]</scope>
</reference>
<dbReference type="PANTHER" id="PTHR12027">
    <property type="entry name" value="WNT RELATED"/>
    <property type="match status" value="1"/>
</dbReference>
<evidence type="ECO:0000256" key="5">
    <source>
        <dbReference type="ARBA" id="ARBA00022530"/>
    </source>
</evidence>
<evidence type="ECO:0000256" key="4">
    <source>
        <dbReference type="ARBA" id="ARBA00022525"/>
    </source>
</evidence>
<dbReference type="GO" id="GO:0030182">
    <property type="term" value="P:neuron differentiation"/>
    <property type="evidence" value="ECO:0007669"/>
    <property type="project" value="TreeGrafter"/>
</dbReference>
<dbReference type="InterPro" id="IPR005817">
    <property type="entry name" value="Wnt"/>
</dbReference>
<evidence type="ECO:0000256" key="7">
    <source>
        <dbReference type="ARBA" id="ARBA00023157"/>
    </source>
</evidence>
<comment type="subcellular location">
    <subcellularLocation>
        <location evidence="1 8">Secreted</location>
        <location evidence="1 8">Extracellular space</location>
        <location evidence="1 8">Extracellular matrix</location>
    </subcellularLocation>
</comment>
<evidence type="ECO:0000256" key="3">
    <source>
        <dbReference type="ARBA" id="ARBA00022473"/>
    </source>
</evidence>
<accession>A0A026VSA1</accession>
<dbReference type="PANTHER" id="PTHR12027:SF98">
    <property type="entry name" value="PROTEIN WNT"/>
    <property type="match status" value="1"/>
</dbReference>
<evidence type="ECO:0000313" key="9">
    <source>
        <dbReference type="EMBL" id="EZA46525.1"/>
    </source>
</evidence>
<dbReference type="Proteomes" id="UP000053097">
    <property type="component" value="Unassembled WGS sequence"/>
</dbReference>
<dbReference type="GO" id="GO:0045165">
    <property type="term" value="P:cell fate commitment"/>
    <property type="evidence" value="ECO:0007669"/>
    <property type="project" value="TreeGrafter"/>
</dbReference>
<keyword evidence="6 8" id="KW-0879">Wnt signaling pathway</keyword>
<gene>
    <name evidence="9" type="ORF">X777_00069</name>
</gene>
<evidence type="ECO:0000256" key="8">
    <source>
        <dbReference type="RuleBase" id="RU003500"/>
    </source>
</evidence>
<dbReference type="GO" id="GO:0060070">
    <property type="term" value="P:canonical Wnt signaling pathway"/>
    <property type="evidence" value="ECO:0007669"/>
    <property type="project" value="TreeGrafter"/>
</dbReference>
<evidence type="ECO:0000313" key="10">
    <source>
        <dbReference type="Proteomes" id="UP000053097"/>
    </source>
</evidence>
<keyword evidence="4" id="KW-0964">Secreted</keyword>
<evidence type="ECO:0000256" key="1">
    <source>
        <dbReference type="ARBA" id="ARBA00004498"/>
    </source>
</evidence>
<keyword evidence="3 8" id="KW-0217">Developmental protein</keyword>
<protein>
    <recommendedName>
        <fullName evidence="8">Protein Wnt</fullName>
    </recommendedName>
</protein>
<keyword evidence="10" id="KW-1185">Reference proteome</keyword>
<name>A0A026VSA1_OOCBI</name>
<organism evidence="9 10">
    <name type="scientific">Ooceraea biroi</name>
    <name type="common">Clonal raider ant</name>
    <name type="synonym">Cerapachys biroi</name>
    <dbReference type="NCBI Taxonomy" id="2015173"/>
    <lineage>
        <taxon>Eukaryota</taxon>
        <taxon>Metazoa</taxon>
        <taxon>Ecdysozoa</taxon>
        <taxon>Arthropoda</taxon>
        <taxon>Hexapoda</taxon>
        <taxon>Insecta</taxon>
        <taxon>Pterygota</taxon>
        <taxon>Neoptera</taxon>
        <taxon>Endopterygota</taxon>
        <taxon>Hymenoptera</taxon>
        <taxon>Apocrita</taxon>
        <taxon>Aculeata</taxon>
        <taxon>Formicoidea</taxon>
        <taxon>Formicidae</taxon>
        <taxon>Dorylinae</taxon>
        <taxon>Ooceraea</taxon>
    </lineage>
</organism>
<evidence type="ECO:0000256" key="2">
    <source>
        <dbReference type="ARBA" id="ARBA00005683"/>
    </source>
</evidence>
<dbReference type="EMBL" id="KK110854">
    <property type="protein sequence ID" value="EZA46525.1"/>
    <property type="molecule type" value="Genomic_DNA"/>
</dbReference>
<dbReference type="STRING" id="2015173.A0A026VSA1"/>